<evidence type="ECO:0000313" key="3">
    <source>
        <dbReference type="Proteomes" id="UP000008068"/>
    </source>
</evidence>
<dbReference type="AlphaFoldDB" id="G0P3A3"/>
<organism evidence="3">
    <name type="scientific">Caenorhabditis brenneri</name>
    <name type="common">Nematode worm</name>
    <dbReference type="NCBI Taxonomy" id="135651"/>
    <lineage>
        <taxon>Eukaryota</taxon>
        <taxon>Metazoa</taxon>
        <taxon>Ecdysozoa</taxon>
        <taxon>Nematoda</taxon>
        <taxon>Chromadorea</taxon>
        <taxon>Rhabditida</taxon>
        <taxon>Rhabditina</taxon>
        <taxon>Rhabditomorpha</taxon>
        <taxon>Rhabditoidea</taxon>
        <taxon>Rhabditidae</taxon>
        <taxon>Peloderinae</taxon>
        <taxon>Caenorhabditis</taxon>
    </lineage>
</organism>
<feature type="region of interest" description="Disordered" evidence="1">
    <location>
        <begin position="154"/>
        <end position="195"/>
    </location>
</feature>
<feature type="compositionally biased region" description="Basic and acidic residues" evidence="1">
    <location>
        <begin position="184"/>
        <end position="195"/>
    </location>
</feature>
<dbReference type="EMBL" id="GL380039">
    <property type="protein sequence ID" value="EGT43885.1"/>
    <property type="molecule type" value="Genomic_DNA"/>
</dbReference>
<dbReference type="InParanoid" id="G0P3A3"/>
<feature type="region of interest" description="Disordered" evidence="1">
    <location>
        <begin position="62"/>
        <end position="83"/>
    </location>
</feature>
<proteinExistence type="predicted"/>
<keyword evidence="3" id="KW-1185">Reference proteome</keyword>
<dbReference type="HOGENOM" id="CLU_078604_0_0_1"/>
<evidence type="ECO:0000256" key="1">
    <source>
        <dbReference type="SAM" id="MobiDB-lite"/>
    </source>
</evidence>
<dbReference type="Proteomes" id="UP000008068">
    <property type="component" value="Unassembled WGS sequence"/>
</dbReference>
<reference evidence="3" key="1">
    <citation type="submission" date="2011-07" db="EMBL/GenBank/DDBJ databases">
        <authorList>
            <consortium name="Caenorhabditis brenneri Sequencing and Analysis Consortium"/>
            <person name="Wilson R.K."/>
        </authorList>
    </citation>
    <scope>NUCLEOTIDE SEQUENCE [LARGE SCALE GENOMIC DNA]</scope>
    <source>
        <strain evidence="3">PB2801</strain>
    </source>
</reference>
<protein>
    <submittedName>
        <fullName evidence="2">Uncharacterized protein</fullName>
    </submittedName>
</protein>
<gene>
    <name evidence="2" type="ORF">CAEBREN_23078</name>
</gene>
<evidence type="ECO:0000313" key="2">
    <source>
        <dbReference type="EMBL" id="EGT43885.1"/>
    </source>
</evidence>
<name>G0P3A3_CAEBE</name>
<sequence length="195" mass="22301">MEAEGPPLARIDQAQFERAISVQKEMEEKKSRFEAEKEAWLEEKKQLENKLAEANKVIDSLKKKSKNESMEHKKEKEEMKNIHKTELNELNTKITVLSENVGALEKTIEAKDKEICALKTKAKTLDEIQKLLQGRVPSKDTVVTSKKECVSNDAEIKENTEDQSELVTTEERSGKPIHKRKGEKTKCGDKKQPKL</sequence>
<accession>G0P3A3</accession>